<name>A0A6I4UYD0_9SPHN</name>
<comment type="caution">
    <text evidence="3">The sequence shown here is derived from an EMBL/GenBank/DDBJ whole genome shotgun (WGS) entry which is preliminary data.</text>
</comment>
<keyword evidence="1" id="KW-0812">Transmembrane</keyword>
<gene>
    <name evidence="3" type="ORF">GRI43_04155</name>
</gene>
<keyword evidence="1" id="KW-0472">Membrane</keyword>
<proteinExistence type="predicted"/>
<keyword evidence="4" id="KW-1185">Reference proteome</keyword>
<evidence type="ECO:0000313" key="4">
    <source>
        <dbReference type="Proteomes" id="UP000471435"/>
    </source>
</evidence>
<evidence type="ECO:0000256" key="1">
    <source>
        <dbReference type="SAM" id="Phobius"/>
    </source>
</evidence>
<sequence>MIRRSLQDLRQNESGVSIVEFGMIAPVLSLMLIGLFDLSYNMYSNTMLHGAIQQAARGSTIEGAVASGIDARVTAAVRDVVPNANLSFSRTAYANFTDVQQPEDYSDLNGDSTCNDGEPYEDANNNGRWDADRGTAGMGGARDAVLYEVTVTYPRMFPLAPFIGVSETVSTKASSVLRNQPYSLDTDTTETLNCV</sequence>
<reference evidence="3 4" key="1">
    <citation type="submission" date="2019-12" db="EMBL/GenBank/DDBJ databases">
        <title>Genomic-based taxomic classification of the family Erythrobacteraceae.</title>
        <authorList>
            <person name="Xu L."/>
        </authorList>
    </citation>
    <scope>NUCLEOTIDE SEQUENCE [LARGE SCALE GENOMIC DNA]</scope>
    <source>
        <strain evidence="3 4">SW-109</strain>
    </source>
</reference>
<feature type="transmembrane region" description="Helical" evidence="1">
    <location>
        <begin position="21"/>
        <end position="43"/>
    </location>
</feature>
<dbReference type="OrthoDB" id="7306064at2"/>
<evidence type="ECO:0000259" key="2">
    <source>
        <dbReference type="Pfam" id="PF07811"/>
    </source>
</evidence>
<dbReference type="Pfam" id="PF07811">
    <property type="entry name" value="TadE"/>
    <property type="match status" value="1"/>
</dbReference>
<evidence type="ECO:0000313" key="3">
    <source>
        <dbReference type="EMBL" id="MXP46588.1"/>
    </source>
</evidence>
<dbReference type="Proteomes" id="UP000471435">
    <property type="component" value="Unassembled WGS sequence"/>
</dbReference>
<dbReference type="AlphaFoldDB" id="A0A6I4UYD0"/>
<keyword evidence="1" id="KW-1133">Transmembrane helix</keyword>
<accession>A0A6I4UYD0</accession>
<protein>
    <submittedName>
        <fullName evidence="3">Pilus assembly protein</fullName>
    </submittedName>
</protein>
<organism evidence="3 4">
    <name type="scientific">Pontixanthobacter luteolus</name>
    <dbReference type="NCBI Taxonomy" id="295089"/>
    <lineage>
        <taxon>Bacteria</taxon>
        <taxon>Pseudomonadati</taxon>
        <taxon>Pseudomonadota</taxon>
        <taxon>Alphaproteobacteria</taxon>
        <taxon>Sphingomonadales</taxon>
        <taxon>Erythrobacteraceae</taxon>
        <taxon>Pontixanthobacter</taxon>
    </lineage>
</organism>
<dbReference type="EMBL" id="WTYP01000001">
    <property type="protein sequence ID" value="MXP46588.1"/>
    <property type="molecule type" value="Genomic_DNA"/>
</dbReference>
<dbReference type="InterPro" id="IPR012495">
    <property type="entry name" value="TadE-like_dom"/>
</dbReference>
<dbReference type="RefSeq" id="WP_160729806.1">
    <property type="nucleotide sequence ID" value="NZ_WTYP01000001.1"/>
</dbReference>
<feature type="domain" description="TadE-like" evidence="2">
    <location>
        <begin position="15"/>
        <end position="57"/>
    </location>
</feature>